<evidence type="ECO:0000259" key="1">
    <source>
        <dbReference type="PROSITE" id="PS50112"/>
    </source>
</evidence>
<sequence>MPQPDEARNRKNDNLISAKTHWKLYTSFCELYPEGAFTLDRNGVFKSVNSKALDMLGYSREQLNKDFNQLITEDDRSEVLRRFEDALMGNPQNYHCEIIHQNGRPVQFNLTHIPIWHNGEIIGVFGIARNLTMMNQKESELLKIAKSLNLAQEIAKIGSWDYDVKSSYVYCSDPLYRILGIKKEEGFKTTYENLLGMVCQEDRERFHAQFERLLQTGEEMDLTYSIEKPDHTIMTAHVRAIARTDKDGEIVRVIGILHDISEMVFTENRLKESEEKFETVAKNLDVGIFSVDILTGQVVYGSPAVEKLSGYPLQAFYSGQVKWEDLIHEEDVKDYRNQQGKLFQGEMLHHQYRIVDAASEIKWMEDKTFPILNGKGRLVRLDGIVQDISERKRNEEKIHFFAYHDYLTELPNRRMFDQKLEQFIAEGQGEHRRFALFYLDLDRFKYVNDTLGHEVGDRLLCEMSKRLTSKLGESILFRIGGDEFTIIQQLITAEDPGRLAQQVIQEVEKPFQIEGYEIHITTSIGVSIYPDDGTTLSKLKMNADAALYRAKELGKNGVQFFNKWLYIQSYKLFSMENDLRKALQNDEFCLYYQSRVDTLTGTIVGAEALIRWRHPQKGLVPPSEFIPLAEEIGIINDISYWVIHQVCQQLKAWKEAGYSVVPVSINLPAKTLMKADLIVNIKEKLAGHSVSPSLLEIEITENSLMSNDGAGLSAIQQLRELGIAISIDDFGTGYSSIGYLKQFKVDYLKIDRSFIREIQNNAEDLTITQSIILLAKGFGLKVVAEGVESDEQRELLQSLNCHYMQGYLFSKPLPVDSFTSLLSGARP</sequence>
<dbReference type="EMBL" id="QXQA01000008">
    <property type="protein sequence ID" value="RIX52099.1"/>
    <property type="molecule type" value="Genomic_DNA"/>
</dbReference>
<evidence type="ECO:0000259" key="4">
    <source>
        <dbReference type="PROSITE" id="PS50887"/>
    </source>
</evidence>
<feature type="domain" description="PAS" evidence="1">
    <location>
        <begin position="273"/>
        <end position="346"/>
    </location>
</feature>
<dbReference type="InterPro" id="IPR000014">
    <property type="entry name" value="PAS"/>
</dbReference>
<dbReference type="AlphaFoldDB" id="A0A3A1UU88"/>
<dbReference type="Pfam" id="PF08447">
    <property type="entry name" value="PAS_3"/>
    <property type="match status" value="2"/>
</dbReference>
<dbReference type="InterPro" id="IPR013655">
    <property type="entry name" value="PAS_fold_3"/>
</dbReference>
<feature type="domain" description="PAC" evidence="2">
    <location>
        <begin position="348"/>
        <end position="400"/>
    </location>
</feature>
<comment type="caution">
    <text evidence="5">The sequence shown here is derived from an EMBL/GenBank/DDBJ whole genome shotgun (WGS) entry which is preliminary data.</text>
</comment>
<feature type="domain" description="EAL" evidence="3">
    <location>
        <begin position="572"/>
        <end position="826"/>
    </location>
</feature>
<dbReference type="Pfam" id="PF00563">
    <property type="entry name" value="EAL"/>
    <property type="match status" value="1"/>
</dbReference>
<dbReference type="InterPro" id="IPR052155">
    <property type="entry name" value="Biofilm_reg_signaling"/>
</dbReference>
<feature type="domain" description="PAC" evidence="2">
    <location>
        <begin position="220"/>
        <end position="272"/>
    </location>
</feature>
<dbReference type="PROSITE" id="PS50113">
    <property type="entry name" value="PAC"/>
    <property type="match status" value="2"/>
</dbReference>
<dbReference type="PROSITE" id="PS50887">
    <property type="entry name" value="GGDEF"/>
    <property type="match status" value="1"/>
</dbReference>
<dbReference type="InterPro" id="IPR000160">
    <property type="entry name" value="GGDEF_dom"/>
</dbReference>
<dbReference type="Pfam" id="PF00990">
    <property type="entry name" value="GGDEF"/>
    <property type="match status" value="1"/>
</dbReference>
<dbReference type="Gene3D" id="3.20.20.450">
    <property type="entry name" value="EAL domain"/>
    <property type="match status" value="1"/>
</dbReference>
<keyword evidence="6" id="KW-1185">Reference proteome</keyword>
<dbReference type="PROSITE" id="PS50112">
    <property type="entry name" value="PAS"/>
    <property type="match status" value="3"/>
</dbReference>
<evidence type="ECO:0000259" key="3">
    <source>
        <dbReference type="PROSITE" id="PS50883"/>
    </source>
</evidence>
<feature type="domain" description="GGDEF" evidence="4">
    <location>
        <begin position="432"/>
        <end position="563"/>
    </location>
</feature>
<dbReference type="CDD" id="cd01949">
    <property type="entry name" value="GGDEF"/>
    <property type="match status" value="1"/>
</dbReference>
<dbReference type="InterPro" id="IPR001633">
    <property type="entry name" value="EAL_dom"/>
</dbReference>
<dbReference type="InterPro" id="IPR000700">
    <property type="entry name" value="PAS-assoc_C"/>
</dbReference>
<feature type="domain" description="PAS" evidence="1">
    <location>
        <begin position="30"/>
        <end position="90"/>
    </location>
</feature>
<dbReference type="NCBIfam" id="TIGR00229">
    <property type="entry name" value="sensory_box"/>
    <property type="match status" value="2"/>
</dbReference>
<dbReference type="SUPFAM" id="SSF55073">
    <property type="entry name" value="Nucleotide cyclase"/>
    <property type="match status" value="1"/>
</dbReference>
<dbReference type="InterPro" id="IPR043128">
    <property type="entry name" value="Rev_trsase/Diguanyl_cyclase"/>
</dbReference>
<dbReference type="RefSeq" id="WP_119600331.1">
    <property type="nucleotide sequence ID" value="NZ_QXQA01000008.1"/>
</dbReference>
<dbReference type="Pfam" id="PF13426">
    <property type="entry name" value="PAS_9"/>
    <property type="match status" value="1"/>
</dbReference>
<dbReference type="InterPro" id="IPR001610">
    <property type="entry name" value="PAC"/>
</dbReference>
<dbReference type="SUPFAM" id="SSF55785">
    <property type="entry name" value="PYP-like sensor domain (PAS domain)"/>
    <property type="match status" value="3"/>
</dbReference>
<dbReference type="InterPro" id="IPR035919">
    <property type="entry name" value="EAL_sf"/>
</dbReference>
<organism evidence="5 6">
    <name type="scientific">Paenibacillus nanensis</name>
    <dbReference type="NCBI Taxonomy" id="393251"/>
    <lineage>
        <taxon>Bacteria</taxon>
        <taxon>Bacillati</taxon>
        <taxon>Bacillota</taxon>
        <taxon>Bacilli</taxon>
        <taxon>Bacillales</taxon>
        <taxon>Paenibacillaceae</taxon>
        <taxon>Paenibacillus</taxon>
    </lineage>
</organism>
<name>A0A3A1UU88_9BACL</name>
<dbReference type="PANTHER" id="PTHR44757:SF2">
    <property type="entry name" value="BIOFILM ARCHITECTURE MAINTENANCE PROTEIN MBAA"/>
    <property type="match status" value="1"/>
</dbReference>
<feature type="domain" description="PAS" evidence="1">
    <location>
        <begin position="163"/>
        <end position="217"/>
    </location>
</feature>
<gene>
    <name evidence="5" type="ORF">D3P08_14065</name>
</gene>
<dbReference type="PROSITE" id="PS50883">
    <property type="entry name" value="EAL"/>
    <property type="match status" value="1"/>
</dbReference>
<evidence type="ECO:0000259" key="2">
    <source>
        <dbReference type="PROSITE" id="PS50113"/>
    </source>
</evidence>
<reference evidence="5 6" key="1">
    <citation type="submission" date="2018-09" db="EMBL/GenBank/DDBJ databases">
        <title>Paenibacillus aracenensis nov. sp. isolated from a cave in southern Spain.</title>
        <authorList>
            <person name="Jurado V."/>
            <person name="Gutierrez-Patricio S."/>
            <person name="Gonzalez-Pimentel J.L."/>
            <person name="Miller A.Z."/>
            <person name="Laiz L."/>
            <person name="Saiz-Jimenez C."/>
        </authorList>
    </citation>
    <scope>NUCLEOTIDE SEQUENCE [LARGE SCALE GENOMIC DNA]</scope>
    <source>
        <strain evidence="5 6">DSM 22867</strain>
    </source>
</reference>
<dbReference type="SMART" id="SM00267">
    <property type="entry name" value="GGDEF"/>
    <property type="match status" value="1"/>
</dbReference>
<dbReference type="Proteomes" id="UP000266482">
    <property type="component" value="Unassembled WGS sequence"/>
</dbReference>
<dbReference type="PANTHER" id="PTHR44757">
    <property type="entry name" value="DIGUANYLATE CYCLASE DGCP"/>
    <property type="match status" value="1"/>
</dbReference>
<dbReference type="OrthoDB" id="9759607at2"/>
<dbReference type="SUPFAM" id="SSF141868">
    <property type="entry name" value="EAL domain-like"/>
    <property type="match status" value="1"/>
</dbReference>
<dbReference type="SMART" id="SM00091">
    <property type="entry name" value="PAS"/>
    <property type="match status" value="3"/>
</dbReference>
<dbReference type="Gene3D" id="3.30.450.20">
    <property type="entry name" value="PAS domain"/>
    <property type="match status" value="3"/>
</dbReference>
<evidence type="ECO:0000313" key="6">
    <source>
        <dbReference type="Proteomes" id="UP000266482"/>
    </source>
</evidence>
<dbReference type="InterPro" id="IPR029787">
    <property type="entry name" value="Nucleotide_cyclase"/>
</dbReference>
<dbReference type="NCBIfam" id="TIGR00254">
    <property type="entry name" value="GGDEF"/>
    <property type="match status" value="1"/>
</dbReference>
<evidence type="ECO:0000313" key="5">
    <source>
        <dbReference type="EMBL" id="RIX52099.1"/>
    </source>
</evidence>
<dbReference type="CDD" id="cd01948">
    <property type="entry name" value="EAL"/>
    <property type="match status" value="1"/>
</dbReference>
<dbReference type="InterPro" id="IPR035965">
    <property type="entry name" value="PAS-like_dom_sf"/>
</dbReference>
<proteinExistence type="predicted"/>
<dbReference type="Gene3D" id="3.30.70.270">
    <property type="match status" value="1"/>
</dbReference>
<protein>
    <submittedName>
        <fullName evidence="5">Phosphodiesterase</fullName>
    </submittedName>
</protein>
<dbReference type="CDD" id="cd00130">
    <property type="entry name" value="PAS"/>
    <property type="match status" value="2"/>
</dbReference>
<accession>A0A3A1UU88</accession>
<dbReference type="SMART" id="SM00086">
    <property type="entry name" value="PAC"/>
    <property type="match status" value="2"/>
</dbReference>
<dbReference type="SMART" id="SM00052">
    <property type="entry name" value="EAL"/>
    <property type="match status" value="1"/>
</dbReference>
<dbReference type="FunFam" id="3.20.20.450:FF:000001">
    <property type="entry name" value="Cyclic di-GMP phosphodiesterase yahA"/>
    <property type="match status" value="1"/>
</dbReference>